<keyword evidence="5" id="KW-1185">Reference proteome</keyword>
<proteinExistence type="predicted"/>
<dbReference type="RefSeq" id="WP_118847946.1">
    <property type="nucleotide sequence ID" value="NZ_NQVN01000025.1"/>
</dbReference>
<sequence length="317" mass="34486">MNKEILQHQFGTVARLRYLVDNEWRVSKTAKYMPVMDPSTGKQIAEAPCCTQDEVDAAVEAAARAFPAWRDTPIPTRIQLMFRFKQLLDAHLDELTELLATENGKVLAEAKGDVLKAIEVVECACSTHYLMQGDTCMNVSTGYDTVSFREPLGVFAAIAPYNFPAMIPMGWMIPFAITTGNTVVLKAASMVPQTASRMLELLIEAGLPKGVVNLVTCSRVEADSLLVNPAIKGVAFVGSTSVGLHIYKTAAANGKRVQALTEAKNHALVLEDCVLERTVRGIINSTYGCAGQRCMALPVVCVQESIADEFVALFKKL</sequence>
<evidence type="ECO:0000259" key="2">
    <source>
        <dbReference type="Pfam" id="PF00171"/>
    </source>
</evidence>
<dbReference type="InterPro" id="IPR016163">
    <property type="entry name" value="Ald_DH_C"/>
</dbReference>
<dbReference type="OrthoDB" id="9762436at2"/>
<dbReference type="EMBL" id="NQVN01000041">
    <property type="protein sequence ID" value="PIO96266.1"/>
    <property type="molecule type" value="Genomic_DNA"/>
</dbReference>
<reference evidence="4 5" key="1">
    <citation type="submission" date="2017-08" db="EMBL/GenBank/DDBJ databases">
        <title>Pleomorphomonas carboxidotrophicus sp. nov., a new mesophilic hydrogenogenic carboxidotroph.</title>
        <authorList>
            <person name="Esquivel-Elizondo S."/>
            <person name="Krajmalnik-Brown R."/>
            <person name="Maldonado J."/>
        </authorList>
    </citation>
    <scope>NUCLEOTIDE SEQUENCE [LARGE SCALE GENOMIC DNA]</scope>
    <source>
        <strain evidence="4 5">SVCO-16</strain>
    </source>
</reference>
<dbReference type="Gene3D" id="3.40.309.10">
    <property type="entry name" value="Aldehyde Dehydrogenase, Chain A, domain 2"/>
    <property type="match status" value="1"/>
</dbReference>
<dbReference type="InterPro" id="IPR010061">
    <property type="entry name" value="MeMal-semiAld_DH"/>
</dbReference>
<dbReference type="AlphaFoldDB" id="A0A2G9WQ10"/>
<dbReference type="GO" id="GO:0006574">
    <property type="term" value="P:L-valine catabolic process"/>
    <property type="evidence" value="ECO:0007669"/>
    <property type="project" value="TreeGrafter"/>
</dbReference>
<dbReference type="GO" id="GO:0006210">
    <property type="term" value="P:thymine catabolic process"/>
    <property type="evidence" value="ECO:0007669"/>
    <property type="project" value="TreeGrafter"/>
</dbReference>
<dbReference type="PANTHER" id="PTHR43866:SF4">
    <property type="entry name" value="MALONATE-SEMIALDEHYDE DEHYDROGENASE"/>
    <property type="match status" value="1"/>
</dbReference>
<dbReference type="PANTHER" id="PTHR43866">
    <property type="entry name" value="MALONATE-SEMIALDEHYDE DEHYDROGENASE"/>
    <property type="match status" value="1"/>
</dbReference>
<evidence type="ECO:0000256" key="1">
    <source>
        <dbReference type="ARBA" id="ARBA00023002"/>
    </source>
</evidence>
<dbReference type="EMBL" id="NQVN01000025">
    <property type="protein sequence ID" value="PIO96786.1"/>
    <property type="molecule type" value="Genomic_DNA"/>
</dbReference>
<comment type="caution">
    <text evidence="4">The sequence shown here is derived from an EMBL/GenBank/DDBJ whole genome shotgun (WGS) entry which is preliminary data.</text>
</comment>
<evidence type="ECO:0000313" key="3">
    <source>
        <dbReference type="EMBL" id="PIO96266.1"/>
    </source>
</evidence>
<keyword evidence="1" id="KW-0560">Oxidoreductase</keyword>
<accession>A0A2G9WQ10</accession>
<dbReference type="GO" id="GO:0004491">
    <property type="term" value="F:methylmalonate-semialdehyde dehydrogenase (acylating, NAD) activity"/>
    <property type="evidence" value="ECO:0007669"/>
    <property type="project" value="InterPro"/>
</dbReference>
<protein>
    <submittedName>
        <fullName evidence="4">Methylmalonate-semialdehyde dehydrogenase (CoA acylating)</fullName>
    </submittedName>
</protein>
<gene>
    <name evidence="4" type="ORF">CJ014_23310</name>
    <name evidence="3" type="ORF">CJ014_26255</name>
</gene>
<dbReference type="InterPro" id="IPR015590">
    <property type="entry name" value="Aldehyde_DH_dom"/>
</dbReference>
<feature type="non-terminal residue" evidence="4">
    <location>
        <position position="317"/>
    </location>
</feature>
<dbReference type="InterPro" id="IPR016162">
    <property type="entry name" value="Ald_DH_N"/>
</dbReference>
<dbReference type="Proteomes" id="UP000231070">
    <property type="component" value="Unassembled WGS sequence"/>
</dbReference>
<dbReference type="Pfam" id="PF00171">
    <property type="entry name" value="Aldedh"/>
    <property type="match status" value="1"/>
</dbReference>
<organism evidence="4 5">
    <name type="scientific">Pleomorphomonas carboxyditropha</name>
    <dbReference type="NCBI Taxonomy" id="2023338"/>
    <lineage>
        <taxon>Bacteria</taxon>
        <taxon>Pseudomonadati</taxon>
        <taxon>Pseudomonadota</taxon>
        <taxon>Alphaproteobacteria</taxon>
        <taxon>Hyphomicrobiales</taxon>
        <taxon>Pleomorphomonadaceae</taxon>
        <taxon>Pleomorphomonas</taxon>
    </lineage>
</organism>
<evidence type="ECO:0000313" key="4">
    <source>
        <dbReference type="EMBL" id="PIO96786.1"/>
    </source>
</evidence>
<dbReference type="InterPro" id="IPR016161">
    <property type="entry name" value="Ald_DH/histidinol_DH"/>
</dbReference>
<dbReference type="SUPFAM" id="SSF53720">
    <property type="entry name" value="ALDH-like"/>
    <property type="match status" value="1"/>
</dbReference>
<name>A0A2G9WQ10_9HYPH</name>
<evidence type="ECO:0000313" key="5">
    <source>
        <dbReference type="Proteomes" id="UP000231070"/>
    </source>
</evidence>
<feature type="domain" description="Aldehyde dehydrogenase" evidence="2">
    <location>
        <begin position="24"/>
        <end position="316"/>
    </location>
</feature>
<dbReference type="Gene3D" id="3.40.605.10">
    <property type="entry name" value="Aldehyde Dehydrogenase, Chain A, domain 1"/>
    <property type="match status" value="1"/>
</dbReference>